<dbReference type="PANTHER" id="PTHR30383:SF5">
    <property type="entry name" value="SGNH HYDROLASE-TYPE ESTERASE DOMAIN-CONTAINING PROTEIN"/>
    <property type="match status" value="1"/>
</dbReference>
<feature type="domain" description="SGNH hydrolase-type esterase" evidence="1">
    <location>
        <begin position="58"/>
        <end position="219"/>
    </location>
</feature>
<proteinExistence type="predicted"/>
<dbReference type="InterPro" id="IPR051532">
    <property type="entry name" value="Ester_Hydrolysis_Enzymes"/>
</dbReference>
<dbReference type="Pfam" id="PF13472">
    <property type="entry name" value="Lipase_GDSL_2"/>
    <property type="match status" value="1"/>
</dbReference>
<reference evidence="2 3" key="1">
    <citation type="submission" date="2016-10" db="EMBL/GenBank/DDBJ databases">
        <title>Draft Genome sequence of Roseomonas sp. strain M3.</title>
        <authorList>
            <person name="Subhash Y."/>
            <person name="Lee S."/>
        </authorList>
    </citation>
    <scope>NUCLEOTIDE SEQUENCE [LARGE SCALE GENOMIC DNA]</scope>
    <source>
        <strain evidence="2 3">M3</strain>
    </source>
</reference>
<dbReference type="GO" id="GO:0004622">
    <property type="term" value="F:phosphatidylcholine lysophospholipase activity"/>
    <property type="evidence" value="ECO:0007669"/>
    <property type="project" value="TreeGrafter"/>
</dbReference>
<name>A0A1V2H515_9PROT</name>
<dbReference type="InterPro" id="IPR036514">
    <property type="entry name" value="SGNH_hydro_sf"/>
</dbReference>
<evidence type="ECO:0000313" key="3">
    <source>
        <dbReference type="Proteomes" id="UP000188879"/>
    </source>
</evidence>
<accession>A0A1V2H515</accession>
<dbReference type="EMBL" id="MLCO01000051">
    <property type="protein sequence ID" value="ONG56147.1"/>
    <property type="molecule type" value="Genomic_DNA"/>
</dbReference>
<evidence type="ECO:0000313" key="2">
    <source>
        <dbReference type="EMBL" id="ONG56147.1"/>
    </source>
</evidence>
<dbReference type="AlphaFoldDB" id="A0A1V2H515"/>
<dbReference type="InterPro" id="IPR013830">
    <property type="entry name" value="SGNH_hydro"/>
</dbReference>
<dbReference type="SUPFAM" id="SSF52266">
    <property type="entry name" value="SGNH hydrolase"/>
    <property type="match status" value="1"/>
</dbReference>
<keyword evidence="3" id="KW-1185">Reference proteome</keyword>
<dbReference type="Gene3D" id="3.40.50.1110">
    <property type="entry name" value="SGNH hydrolase"/>
    <property type="match status" value="1"/>
</dbReference>
<dbReference type="PANTHER" id="PTHR30383">
    <property type="entry name" value="THIOESTERASE 1/PROTEASE 1/LYSOPHOSPHOLIPASE L1"/>
    <property type="match status" value="1"/>
</dbReference>
<gene>
    <name evidence="2" type="ORF">BKE38_06675</name>
</gene>
<organism evidence="2 3">
    <name type="scientific">Teichococcus deserti</name>
    <dbReference type="NCBI Taxonomy" id="1817963"/>
    <lineage>
        <taxon>Bacteria</taxon>
        <taxon>Pseudomonadati</taxon>
        <taxon>Pseudomonadota</taxon>
        <taxon>Alphaproteobacteria</taxon>
        <taxon>Acetobacterales</taxon>
        <taxon>Roseomonadaceae</taxon>
        <taxon>Roseomonas</taxon>
    </lineage>
</organism>
<sequence length="235" mass="25634">MSPALAFAQAVCPNLPSRTPPPREAGQEYLAEPHWRARVQELDRQIAGADLSRVDMVFIGDSLVQGWFPSIFQQFYGHRAPANLGVMGDFTQGALYRMAHGHWPASLRPKVAVVLLGTNNVSAQSRPEDIALGLAEVLRAIRAKSPRTKFLIIGLLPRGDTAAEPMRRTIEQVNALISRCADGSTILYSDVGSSLVDGYGRLTKDIAFDSLHLTMVGYAMLSAGIEPQIRQLLAQ</sequence>
<comment type="caution">
    <text evidence="2">The sequence shown here is derived from an EMBL/GenBank/DDBJ whole genome shotgun (WGS) entry which is preliminary data.</text>
</comment>
<dbReference type="Proteomes" id="UP000188879">
    <property type="component" value="Unassembled WGS sequence"/>
</dbReference>
<protein>
    <submittedName>
        <fullName evidence="2">GDSL family lipase</fullName>
    </submittedName>
</protein>
<evidence type="ECO:0000259" key="1">
    <source>
        <dbReference type="Pfam" id="PF13472"/>
    </source>
</evidence>